<protein>
    <submittedName>
        <fullName evidence="1">Uncharacterized protein</fullName>
    </submittedName>
</protein>
<comment type="caution">
    <text evidence="1">The sequence shown here is derived from an EMBL/GenBank/DDBJ whole genome shotgun (WGS) entry which is preliminary data.</text>
</comment>
<keyword evidence="2" id="KW-1185">Reference proteome</keyword>
<name>A0ACC1P6N5_9APHY</name>
<sequence length="422" mass="46241">MAKHSGIEIWRRAADVHSTPLRRHGQVVHTPVVAPAPSAVRDFQVQAGVFAPVTTDTDRGHFVPHAYVDTSHDIGPIRLFRVHYPLLAYIGFNAPHDVVVVDITSGDVVWRVSAGQGRVLGMPAQFTLPSAEDRITMDLDLTHEYLSVCMYTVVVVYRIPAHLTSEEAPRPSDADSDVAENPPDVLVLGDIDTPAARQTTAHLLMLAAADRTEPIPLAIHGIPLQVLATPRGQDVLERYDIVQPPLSAQQANMHALVPVGLPRAQTGFVCARFSPDGKHLIAATAFGVLYFAWDFARVEKGMQFSDIMEYLLIDEPLRDVSWDSDVRRLAVRTAWEDVFVITIDSSFHHSRSPSGARHSHSSTPSPRLTITQDATAHRLLDFSNRELVGWARGQGAPFNGMQTDADRALARLGCCAAFACGQ</sequence>
<evidence type="ECO:0000313" key="2">
    <source>
        <dbReference type="Proteomes" id="UP001144978"/>
    </source>
</evidence>
<gene>
    <name evidence="1" type="ORF">NUW54_g9518</name>
</gene>
<dbReference type="Proteomes" id="UP001144978">
    <property type="component" value="Unassembled WGS sequence"/>
</dbReference>
<organism evidence="1 2">
    <name type="scientific">Trametes sanguinea</name>
    <dbReference type="NCBI Taxonomy" id="158606"/>
    <lineage>
        <taxon>Eukaryota</taxon>
        <taxon>Fungi</taxon>
        <taxon>Dikarya</taxon>
        <taxon>Basidiomycota</taxon>
        <taxon>Agaricomycotina</taxon>
        <taxon>Agaricomycetes</taxon>
        <taxon>Polyporales</taxon>
        <taxon>Polyporaceae</taxon>
        <taxon>Trametes</taxon>
    </lineage>
</organism>
<proteinExistence type="predicted"/>
<reference evidence="1" key="1">
    <citation type="submission" date="2022-08" db="EMBL/GenBank/DDBJ databases">
        <title>Genome Sequence of Pycnoporus sanguineus.</title>
        <authorList>
            <person name="Buettner E."/>
        </authorList>
    </citation>
    <scope>NUCLEOTIDE SEQUENCE</scope>
    <source>
        <strain evidence="1">CG-C14</strain>
    </source>
</reference>
<evidence type="ECO:0000313" key="1">
    <source>
        <dbReference type="EMBL" id="KAJ2987136.1"/>
    </source>
</evidence>
<accession>A0ACC1P6N5</accession>
<dbReference type="EMBL" id="JANSHE010003204">
    <property type="protein sequence ID" value="KAJ2987136.1"/>
    <property type="molecule type" value="Genomic_DNA"/>
</dbReference>